<evidence type="ECO:0000313" key="4">
    <source>
        <dbReference type="Proteomes" id="UP001347796"/>
    </source>
</evidence>
<dbReference type="PROSITE" id="PS50082">
    <property type="entry name" value="WD_REPEATS_2"/>
    <property type="match status" value="1"/>
</dbReference>
<dbReference type="InterPro" id="IPR001680">
    <property type="entry name" value="WD40_rpt"/>
</dbReference>
<dbReference type="InterPro" id="IPR005112">
    <property type="entry name" value="dDENN_dom"/>
</dbReference>
<dbReference type="GO" id="GO:0032483">
    <property type="term" value="P:regulation of Rab protein signal transduction"/>
    <property type="evidence" value="ECO:0007669"/>
    <property type="project" value="TreeGrafter"/>
</dbReference>
<name>A0AAN8FZG3_PATCE</name>
<keyword evidence="1" id="KW-0853">WD repeat</keyword>
<dbReference type="InterPro" id="IPR015943">
    <property type="entry name" value="WD40/YVTN_repeat-like_dom_sf"/>
</dbReference>
<dbReference type="SMART" id="SM00799">
    <property type="entry name" value="DENN"/>
    <property type="match status" value="1"/>
</dbReference>
<dbReference type="SMART" id="SM00801">
    <property type="entry name" value="dDENN"/>
    <property type="match status" value="1"/>
</dbReference>
<gene>
    <name evidence="3" type="ORF">SNE40_021398</name>
</gene>
<dbReference type="InterPro" id="IPR037516">
    <property type="entry name" value="Tripartite_DENN"/>
</dbReference>
<dbReference type="Gene3D" id="3.30.450.200">
    <property type="match status" value="1"/>
</dbReference>
<reference evidence="3 4" key="1">
    <citation type="submission" date="2024-01" db="EMBL/GenBank/DDBJ databases">
        <title>The genome of the rayed Mediterranean limpet Patella caerulea (Linnaeus, 1758).</title>
        <authorList>
            <person name="Anh-Thu Weber A."/>
            <person name="Halstead-Nussloch G."/>
        </authorList>
    </citation>
    <scope>NUCLEOTIDE SEQUENCE [LARGE SCALE GENOMIC DNA]</scope>
    <source>
        <strain evidence="3">AATW-2023a</strain>
        <tissue evidence="3">Whole specimen</tissue>
    </source>
</reference>
<evidence type="ECO:0000259" key="2">
    <source>
        <dbReference type="PROSITE" id="PS50211"/>
    </source>
</evidence>
<evidence type="ECO:0000313" key="3">
    <source>
        <dbReference type="EMBL" id="KAK6167347.1"/>
    </source>
</evidence>
<dbReference type="GO" id="GO:0031410">
    <property type="term" value="C:cytoplasmic vesicle"/>
    <property type="evidence" value="ECO:0007669"/>
    <property type="project" value="TreeGrafter"/>
</dbReference>
<dbReference type="InterPro" id="IPR005113">
    <property type="entry name" value="uDENN_dom"/>
</dbReference>
<dbReference type="AlphaFoldDB" id="A0AAN8FZG3"/>
<dbReference type="InterPro" id="IPR011047">
    <property type="entry name" value="Quinoprotein_ADH-like_sf"/>
</dbReference>
<dbReference type="InterPro" id="IPR057977">
    <property type="entry name" value="TPR_DENND3"/>
</dbReference>
<dbReference type="Gene3D" id="3.40.50.11500">
    <property type="match status" value="1"/>
</dbReference>
<protein>
    <recommendedName>
        <fullName evidence="2">UDENN domain-containing protein</fullName>
    </recommendedName>
</protein>
<dbReference type="SUPFAM" id="SSF50998">
    <property type="entry name" value="Quinoprotein alcohol dehydrogenase-like"/>
    <property type="match status" value="1"/>
</dbReference>
<dbReference type="Gene3D" id="2.130.10.10">
    <property type="entry name" value="YVTN repeat-like/Quinoprotein amine dehydrogenase"/>
    <property type="match status" value="2"/>
</dbReference>
<dbReference type="SMART" id="SM00320">
    <property type="entry name" value="WD40"/>
    <property type="match status" value="3"/>
</dbReference>
<keyword evidence="4" id="KW-1185">Reference proteome</keyword>
<dbReference type="InterPro" id="IPR051696">
    <property type="entry name" value="DENN_Domain_GEFs"/>
</dbReference>
<dbReference type="InterPro" id="IPR001194">
    <property type="entry name" value="cDENN_dom"/>
</dbReference>
<evidence type="ECO:0000256" key="1">
    <source>
        <dbReference type="PROSITE-ProRule" id="PRU00221"/>
    </source>
</evidence>
<dbReference type="Pfam" id="PF25570">
    <property type="entry name" value="TPR_DENND3"/>
    <property type="match status" value="1"/>
</dbReference>
<dbReference type="Pfam" id="PF02141">
    <property type="entry name" value="DENN"/>
    <property type="match status" value="1"/>
</dbReference>
<dbReference type="Proteomes" id="UP001347796">
    <property type="component" value="Unassembled WGS sequence"/>
</dbReference>
<sequence>MASASAILKNGSVYNGLVDIMLVLGIDENTGLRPVDEIEKFTTKEIFDNLYYQDFEAPVLAAITGNKAYYFQPTLWEDPHYPPAPDDLHSADVKHFQYRPRTQSLGSKIKKRSGISRSVSSQLGHQRRLSNKRTLPIPAPDLPVSEEMLNSITTFCFPDNARAYRQKPENVVHFLVFTDISGKKTFATCITFYKPMIIWQDTEFNIHVDLDTSGNRGEKSDLVCYLPQCCVLISQHPYYYSLKECLSCLVDHIERDVEEMYSFIKDFTYILCLTPVPPSGNVQIEFMLFNLPITLPPSEWPDKPVINVPLHLVFLIFSVEDVLKVITAMLTEEKLTFVSSNYALLTVVMESFLYFILPFNWRYSYVPIITDSSLDFLEAVGAFMMGCHSKHLSVVKQINDIVVVNIDDGTVRINQSDYNNDSNHTPDRNCSRLPSMPKHSVNLFKHHFSRNKYQRDLADVSRPFPLKFEEEKNHNMKQIQIFNGEISFACLELMVNLFRGVIGELKIDVRHFNKVGFLETVSEDCRPFYEKILPTSIFRAFLEDRLNEKQDYWSELELKSRPVAKRMSLSGERFQLPTRSRKPLNRHVSVSCFSVFNRQEFETFYLPSLTTVNMYVRRCIESITSRIECSQDYTARCSYRYLRAMFRAAAGNYLQALEDLFNLPTGFTCLQPKDLIRGMIDLLGEKDKEELYKQKGYKQQLERLLNEDETVKRLPIKLDKQCPDHDLYLDEFLDIVSLHDMSTDYDISTTLFDALKTINYVDQYTYEIFDLCYMENQKNCLTCLASLTDDILGTDENILQISPLIKTDYGTGRVGLTDKRLFFLKDGSNAFKELIRLHRIARLEKTQLHSFLKAVDALTIQNEDGSIKFSIWLKEDRNCWFLLIQEMMCGRRVAIATKDHSVTHQAAQNVLLIDAVVRSGLFEQTAHYNRINDSAESLCFYSRYVAEERHILPSNTLSALQKRVDPSQGERQRTTVEALLYTPGFNTDEEEIPPRLWCGMGDKKIRIFDASTFLLEANHITTKNNVITFASVGEEQVWAGALGIYIIDTKTMTTSKTLTDHRDLVSSIYLTDDKRYAFSASLDAVIIKWEIPSLKTLQVLHLEDKLCLRSLKLADDKLWCSTWEGIHVFNETGTWLTKLDFKSIPNKDNKTQEIECFEITPNELWAGLRRKGMILIWDRESKELKTTIRLGARGISTLVLSNDKMWVGTKQGEIHIYRAKEHKLWKKLTAHHDAIRSMCRAEDRYILSGACSKDGKVAIWSQTLSVDSGSYENTQL</sequence>
<dbReference type="PROSITE" id="PS50211">
    <property type="entry name" value="DENN"/>
    <property type="match status" value="1"/>
</dbReference>
<dbReference type="InterPro" id="IPR043153">
    <property type="entry name" value="DENN_C"/>
</dbReference>
<dbReference type="Pfam" id="PF03456">
    <property type="entry name" value="uDENN"/>
    <property type="match status" value="1"/>
</dbReference>
<proteinExistence type="predicted"/>
<feature type="domain" description="UDENN" evidence="2">
    <location>
        <begin position="113"/>
        <end position="552"/>
    </location>
</feature>
<comment type="caution">
    <text evidence="3">The sequence shown here is derived from an EMBL/GenBank/DDBJ whole genome shotgun (WGS) entry which is preliminary data.</text>
</comment>
<accession>A0AAN8FZG3</accession>
<dbReference type="PANTHER" id="PTHR12296:SF21">
    <property type="entry name" value="DENN DOMAIN-CONTAINING PROTEIN 3"/>
    <property type="match status" value="1"/>
</dbReference>
<dbReference type="GO" id="GO:0005085">
    <property type="term" value="F:guanyl-nucleotide exchange factor activity"/>
    <property type="evidence" value="ECO:0007669"/>
    <property type="project" value="UniProtKB-ARBA"/>
</dbReference>
<dbReference type="PANTHER" id="PTHR12296">
    <property type="entry name" value="DENN DOMAIN-CONTAINING PROTEIN 4"/>
    <property type="match status" value="1"/>
</dbReference>
<feature type="repeat" description="WD" evidence="1">
    <location>
        <begin position="1058"/>
        <end position="1099"/>
    </location>
</feature>
<organism evidence="3 4">
    <name type="scientific">Patella caerulea</name>
    <name type="common">Rayed Mediterranean limpet</name>
    <dbReference type="NCBI Taxonomy" id="87958"/>
    <lineage>
        <taxon>Eukaryota</taxon>
        <taxon>Metazoa</taxon>
        <taxon>Spiralia</taxon>
        <taxon>Lophotrochozoa</taxon>
        <taxon>Mollusca</taxon>
        <taxon>Gastropoda</taxon>
        <taxon>Patellogastropoda</taxon>
        <taxon>Patelloidea</taxon>
        <taxon>Patellidae</taxon>
        <taxon>Patella</taxon>
    </lineage>
</organism>
<dbReference type="EMBL" id="JAZGQO010000018">
    <property type="protein sequence ID" value="KAK6167347.1"/>
    <property type="molecule type" value="Genomic_DNA"/>
</dbReference>